<dbReference type="OrthoDB" id="3903561at2759"/>
<keyword evidence="3" id="KW-1185">Reference proteome</keyword>
<dbReference type="Proteomes" id="UP000700596">
    <property type="component" value="Unassembled WGS sequence"/>
</dbReference>
<keyword evidence="1" id="KW-0472">Membrane</keyword>
<protein>
    <submittedName>
        <fullName evidence="2">Uncharacterized protein</fullName>
    </submittedName>
</protein>
<reference evidence="2" key="1">
    <citation type="journal article" date="2021" name="Nat. Commun.">
        <title>Genetic determinants of endophytism in the Arabidopsis root mycobiome.</title>
        <authorList>
            <person name="Mesny F."/>
            <person name="Miyauchi S."/>
            <person name="Thiergart T."/>
            <person name="Pickel B."/>
            <person name="Atanasova L."/>
            <person name="Karlsson M."/>
            <person name="Huettel B."/>
            <person name="Barry K.W."/>
            <person name="Haridas S."/>
            <person name="Chen C."/>
            <person name="Bauer D."/>
            <person name="Andreopoulos W."/>
            <person name="Pangilinan J."/>
            <person name="LaButti K."/>
            <person name="Riley R."/>
            <person name="Lipzen A."/>
            <person name="Clum A."/>
            <person name="Drula E."/>
            <person name="Henrissat B."/>
            <person name="Kohler A."/>
            <person name="Grigoriev I.V."/>
            <person name="Martin F.M."/>
            <person name="Hacquard S."/>
        </authorList>
    </citation>
    <scope>NUCLEOTIDE SEQUENCE</scope>
    <source>
        <strain evidence="2">MPI-CAGE-CH-0243</strain>
    </source>
</reference>
<accession>A0A9P9E7F9</accession>
<gene>
    <name evidence="2" type="ORF">B0J11DRAFT_520999</name>
</gene>
<organism evidence="2 3">
    <name type="scientific">Dendryphion nanum</name>
    <dbReference type="NCBI Taxonomy" id="256645"/>
    <lineage>
        <taxon>Eukaryota</taxon>
        <taxon>Fungi</taxon>
        <taxon>Dikarya</taxon>
        <taxon>Ascomycota</taxon>
        <taxon>Pezizomycotina</taxon>
        <taxon>Dothideomycetes</taxon>
        <taxon>Pleosporomycetidae</taxon>
        <taxon>Pleosporales</taxon>
        <taxon>Torulaceae</taxon>
        <taxon>Dendryphion</taxon>
    </lineage>
</organism>
<feature type="transmembrane region" description="Helical" evidence="1">
    <location>
        <begin position="218"/>
        <end position="241"/>
    </location>
</feature>
<evidence type="ECO:0000313" key="2">
    <source>
        <dbReference type="EMBL" id="KAH7132172.1"/>
    </source>
</evidence>
<keyword evidence="1" id="KW-1133">Transmembrane helix</keyword>
<name>A0A9P9E7F9_9PLEO</name>
<feature type="transmembrane region" description="Helical" evidence="1">
    <location>
        <begin position="69"/>
        <end position="89"/>
    </location>
</feature>
<dbReference type="AlphaFoldDB" id="A0A9P9E7F9"/>
<evidence type="ECO:0000313" key="3">
    <source>
        <dbReference type="Proteomes" id="UP000700596"/>
    </source>
</evidence>
<comment type="caution">
    <text evidence="2">The sequence shown here is derived from an EMBL/GenBank/DDBJ whole genome shotgun (WGS) entry which is preliminary data.</text>
</comment>
<feature type="transmembrane region" description="Helical" evidence="1">
    <location>
        <begin position="410"/>
        <end position="432"/>
    </location>
</feature>
<keyword evidence="1" id="KW-0812">Transmembrane</keyword>
<evidence type="ECO:0000256" key="1">
    <source>
        <dbReference type="SAM" id="Phobius"/>
    </source>
</evidence>
<dbReference type="EMBL" id="JAGMWT010000003">
    <property type="protein sequence ID" value="KAH7132172.1"/>
    <property type="molecule type" value="Genomic_DNA"/>
</dbReference>
<sequence length="520" mass="60004">MLYREWTMQRTTPFMLLQSVSDQESRTSVELLHMPPHSAPDERRRTVQNANDRQMTLREKFSPFPWRPFLIISLLPVALAPVIVLATAAEEASQGYIRGRDCYPNGLWSEVPGATWEIMDSTYFFTPNLSFGNMKFTTAKIIDVGWDLLIGRGGQLLLAMVNYRVFNEWLVYHMEVHLTSYKLYAAVAFETTTMSTLGVLGKEFLAFGQSNWIRFFRWLAILSMFLSTLYVLSFPTLMAAMTGYLTTYRAFIENSNGNLIPFDVIRKHEVMYVIEDCYRIGTYEKPLVVTFEDAGLMDAVWSYVQDYSSIDEFPRGNMDPRYSTTTSMNDTYTFSLNKSSTWNFEGRQFALPAPTLNITWYANSTLRTSDKLSRYYFTNQARQGDVFSVPYILSHGSCNPTDTYQWGFSYIFLFMVSIFNFVWSCIMVGMWFDTTRASRMYKSGRRPGLLRSILDISAAMREELGHDAEILEESDLRRKLRESNGALIVPKKELKVTRTSTDGGSRRRTWRTNITKGSTF</sequence>
<proteinExistence type="predicted"/>